<keyword evidence="2" id="KW-1185">Reference proteome</keyword>
<dbReference type="Proteomes" id="UP001194580">
    <property type="component" value="Unassembled WGS sequence"/>
</dbReference>
<protein>
    <recommendedName>
        <fullName evidence="3">F-box domain-containing protein</fullName>
    </recommendedName>
</protein>
<accession>A0AAD4D6S4</accession>
<sequence length="649" mass="74766">MSQSQQSPATATFLGVPELLDMVFAFVSQDTLRKTVILVCRNWFFLNRQRVSRELSWDFKWFADDPAKALKRLPGAGRLVWKCDHYCKDAWPKLIKSLKGVEKRRLHPSPKWKKMWPHGVVQGDDNPIFNQANNLQFRIFSPLRQVELFSDYNLSDESLNLLAFPPTLTTLKIFRYSFSTFDVGRIFAICPYLEVLHAGSRDVLNLQGPWTSQELSTVPETLPLRSLVLDSAKLSQSWLECLVSRTPLLKELKIINLSSPSGSFWDWSSLFHHLRSQPFTLNRFHYSVHGEIPSEDDLDDMLYALCPNGSERTLWSYNLLPGIVRSLTEQPSVLTNLDILRHHLTRCHADGWKEGEHFYSSTPLHRLLCESPSLRHLKSLKVPYLIEHMDIHRRIKTAYESMFPDPDVGREVPTFHPGVWVCRGLQILRIQVHSHGGYDLRGVENRDMLLGFLSRTLFSYISKVTPQLRDLCIEEPYSCSVFPGRFSYRSYLSEHLFGGLPLLSSLQYLERLRVEFEGISCGISQLNWILSAGRSMQDKNNRRAIISKWENQLEREGQMEAIRLQGIHPSPLSGGRLHDVKLLEDLQHTGLLREVKTRIEAIDSDNSQCFSSLLKLSLSRELERSPERSMDSIFPPSPAKKTMWSLFST</sequence>
<name>A0AAD4D6S4_9FUNG</name>
<organism evidence="1 2">
    <name type="scientific">Linnemannia exigua</name>
    <dbReference type="NCBI Taxonomy" id="604196"/>
    <lineage>
        <taxon>Eukaryota</taxon>
        <taxon>Fungi</taxon>
        <taxon>Fungi incertae sedis</taxon>
        <taxon>Mucoromycota</taxon>
        <taxon>Mortierellomycotina</taxon>
        <taxon>Mortierellomycetes</taxon>
        <taxon>Mortierellales</taxon>
        <taxon>Mortierellaceae</taxon>
        <taxon>Linnemannia</taxon>
    </lineage>
</organism>
<evidence type="ECO:0000313" key="1">
    <source>
        <dbReference type="EMBL" id="KAG0267620.1"/>
    </source>
</evidence>
<dbReference type="AlphaFoldDB" id="A0AAD4D6S4"/>
<dbReference type="Gene3D" id="3.80.10.10">
    <property type="entry name" value="Ribonuclease Inhibitor"/>
    <property type="match status" value="1"/>
</dbReference>
<reference evidence="1" key="1">
    <citation type="journal article" date="2020" name="Fungal Divers.">
        <title>Resolving the Mortierellaceae phylogeny through synthesis of multi-gene phylogenetics and phylogenomics.</title>
        <authorList>
            <person name="Vandepol N."/>
            <person name="Liber J."/>
            <person name="Desiro A."/>
            <person name="Na H."/>
            <person name="Kennedy M."/>
            <person name="Barry K."/>
            <person name="Grigoriev I.V."/>
            <person name="Miller A.N."/>
            <person name="O'Donnell K."/>
            <person name="Stajich J.E."/>
            <person name="Bonito G."/>
        </authorList>
    </citation>
    <scope>NUCLEOTIDE SEQUENCE</scope>
    <source>
        <strain evidence="1">NRRL 28262</strain>
    </source>
</reference>
<evidence type="ECO:0000313" key="2">
    <source>
        <dbReference type="Proteomes" id="UP001194580"/>
    </source>
</evidence>
<dbReference type="InterPro" id="IPR032675">
    <property type="entry name" value="LRR_dom_sf"/>
</dbReference>
<dbReference type="EMBL" id="JAAAIL010001611">
    <property type="protein sequence ID" value="KAG0267620.1"/>
    <property type="molecule type" value="Genomic_DNA"/>
</dbReference>
<gene>
    <name evidence="1" type="ORF">BGZ95_002808</name>
</gene>
<comment type="caution">
    <text evidence="1">The sequence shown here is derived from an EMBL/GenBank/DDBJ whole genome shotgun (WGS) entry which is preliminary data.</text>
</comment>
<evidence type="ECO:0008006" key="3">
    <source>
        <dbReference type="Google" id="ProtNLM"/>
    </source>
</evidence>
<dbReference type="SUPFAM" id="SSF52047">
    <property type="entry name" value="RNI-like"/>
    <property type="match status" value="1"/>
</dbReference>
<proteinExistence type="predicted"/>